<sequence>MKKMKGLKFFKKGSSTLKNMIIWRKLGSLFSKVFIWNKLSLAWKYGFAFIVTIFLFCLTTAILVTNLNDVQREMVQFDRSAERSAKISEMNDLYQELIFLTLSYINRADDVLVTQFEEKALELETHRVEIEPYLDKQEMQNLLTYAENNQEQIELIFSNDVLDERMASNVEFQSYTYVRIERLRAQTLAAFEQLKKIVDEQRIADSEMARKQIDQTILTTIIAVVISLLLGISVILVINKIVKRSMIQTVRFSGKIADGDLTVQPLKVTGKDEFSVIGNSLNQMHISLVTIIEELAVVTNRVNKQGDSLEQSSVQLNEGSVQITDTLNQLLAVSQEQTSTTVDISQSTTNFNDQIKTIDESGQTIRESSEGIIQLTTNGNEKMKQSIDKVTHIHDTIEEATESINQLAKKSIEINQMVDVIRGVADQTNLLALNASIEAARAGDVGKGFAVVANEIRKLSNEVSNSIEKIVSITSSVQQETKRVSTVLTEANVEAQDGMNMIEHTGQDIFEIQKAIATMGQEIKVITEQISDMALESSGIQESVNQLAAATEQTTASVEVASRSVHMQNQSTEVVVENTNRLKETTEQLRNLMRRFQI</sequence>
<feature type="transmembrane region" description="Helical" evidence="7">
    <location>
        <begin position="217"/>
        <end position="238"/>
    </location>
</feature>
<evidence type="ECO:0008006" key="12">
    <source>
        <dbReference type="Google" id="ProtNLM"/>
    </source>
</evidence>
<evidence type="ECO:0000256" key="5">
    <source>
        <dbReference type="ARBA" id="ARBA00029447"/>
    </source>
</evidence>
<dbReference type="Proteomes" id="UP000075806">
    <property type="component" value="Unassembled WGS sequence"/>
</dbReference>
<dbReference type="GO" id="GO:0007165">
    <property type="term" value="P:signal transduction"/>
    <property type="evidence" value="ECO:0007669"/>
    <property type="project" value="UniProtKB-KW"/>
</dbReference>
<comment type="subcellular location">
    <subcellularLocation>
        <location evidence="1">Cell membrane</location>
    </subcellularLocation>
</comment>
<dbReference type="PROSITE" id="PS50885">
    <property type="entry name" value="HAMP"/>
    <property type="match status" value="1"/>
</dbReference>
<keyword evidence="7" id="KW-0812">Transmembrane</keyword>
<reference evidence="10" key="1">
    <citation type="submission" date="2016-02" db="EMBL/GenBank/DDBJ databases">
        <title>Genome sequence of Bacillus trypoxylicola KCTC 13244(T).</title>
        <authorList>
            <person name="Jeong H."/>
            <person name="Park S.-H."/>
            <person name="Choi S.-K."/>
        </authorList>
    </citation>
    <scope>NUCLEOTIDE SEQUENCE [LARGE SCALE GENOMIC DNA]</scope>
    <source>
        <strain evidence="10">KCTC 13244</strain>
    </source>
</reference>
<feature type="domain" description="HAMP" evidence="9">
    <location>
        <begin position="240"/>
        <end position="293"/>
    </location>
</feature>
<evidence type="ECO:0000256" key="2">
    <source>
        <dbReference type="ARBA" id="ARBA00022475"/>
    </source>
</evidence>
<comment type="caution">
    <text evidence="10">The sequence shown here is derived from an EMBL/GenBank/DDBJ whole genome shotgun (WGS) entry which is preliminary data.</text>
</comment>
<comment type="similarity">
    <text evidence="5">Belongs to the methyl-accepting chemotaxis (MCP) protein family.</text>
</comment>
<dbReference type="AlphaFoldDB" id="A0A162F5M1"/>
<keyword evidence="11" id="KW-1185">Reference proteome</keyword>
<name>A0A162F5M1_9BACI</name>
<dbReference type="InterPro" id="IPR003660">
    <property type="entry name" value="HAMP_dom"/>
</dbReference>
<evidence type="ECO:0000256" key="6">
    <source>
        <dbReference type="PROSITE-ProRule" id="PRU00284"/>
    </source>
</evidence>
<evidence type="ECO:0000259" key="8">
    <source>
        <dbReference type="PROSITE" id="PS50111"/>
    </source>
</evidence>
<dbReference type="Gene3D" id="6.10.340.10">
    <property type="match status" value="1"/>
</dbReference>
<dbReference type="SUPFAM" id="SSF58104">
    <property type="entry name" value="Methyl-accepting chemotaxis protein (MCP) signaling domain"/>
    <property type="match status" value="1"/>
</dbReference>
<organism evidence="10 11">
    <name type="scientific">Alkalihalobacillus trypoxylicola</name>
    <dbReference type="NCBI Taxonomy" id="519424"/>
    <lineage>
        <taxon>Bacteria</taxon>
        <taxon>Bacillati</taxon>
        <taxon>Bacillota</taxon>
        <taxon>Bacilli</taxon>
        <taxon>Bacillales</taxon>
        <taxon>Bacillaceae</taxon>
        <taxon>Alkalihalobacillus</taxon>
    </lineage>
</organism>
<dbReference type="STRING" id="519424.AZF04_00455"/>
<feature type="domain" description="Methyl-accepting transducer" evidence="8">
    <location>
        <begin position="312"/>
        <end position="562"/>
    </location>
</feature>
<dbReference type="Pfam" id="PF00015">
    <property type="entry name" value="MCPsignal"/>
    <property type="match status" value="1"/>
</dbReference>
<dbReference type="PROSITE" id="PS50111">
    <property type="entry name" value="CHEMOTAXIS_TRANSDUC_2"/>
    <property type="match status" value="1"/>
</dbReference>
<dbReference type="Gene3D" id="1.10.287.950">
    <property type="entry name" value="Methyl-accepting chemotaxis protein"/>
    <property type="match status" value="1"/>
</dbReference>
<evidence type="ECO:0000256" key="3">
    <source>
        <dbReference type="ARBA" id="ARBA00023136"/>
    </source>
</evidence>
<dbReference type="GO" id="GO:0005886">
    <property type="term" value="C:plasma membrane"/>
    <property type="evidence" value="ECO:0007669"/>
    <property type="project" value="UniProtKB-SubCell"/>
</dbReference>
<accession>A0A162F5M1</accession>
<proteinExistence type="inferred from homology"/>
<dbReference type="CDD" id="cd06225">
    <property type="entry name" value="HAMP"/>
    <property type="match status" value="1"/>
</dbReference>
<keyword evidence="3 7" id="KW-0472">Membrane</keyword>
<evidence type="ECO:0000313" key="10">
    <source>
        <dbReference type="EMBL" id="KYG34840.1"/>
    </source>
</evidence>
<gene>
    <name evidence="10" type="ORF">AZF04_00455</name>
</gene>
<keyword evidence="2" id="KW-1003">Cell membrane</keyword>
<dbReference type="PANTHER" id="PTHR32089:SF112">
    <property type="entry name" value="LYSOZYME-LIKE PROTEIN-RELATED"/>
    <property type="match status" value="1"/>
</dbReference>
<dbReference type="InterPro" id="IPR004089">
    <property type="entry name" value="MCPsignal_dom"/>
</dbReference>
<dbReference type="Pfam" id="PF00672">
    <property type="entry name" value="HAMP"/>
    <property type="match status" value="1"/>
</dbReference>
<dbReference type="RefSeq" id="WP_061947099.1">
    <property type="nucleotide sequence ID" value="NZ_LTAO01000001.1"/>
</dbReference>
<keyword evidence="7" id="KW-1133">Transmembrane helix</keyword>
<protein>
    <recommendedName>
        <fullName evidence="12">Chemotaxis protein</fullName>
    </recommendedName>
</protein>
<feature type="transmembrane region" description="Helical" evidence="7">
    <location>
        <begin position="45"/>
        <end position="64"/>
    </location>
</feature>
<dbReference type="EMBL" id="LTAO01000001">
    <property type="protein sequence ID" value="KYG34840.1"/>
    <property type="molecule type" value="Genomic_DNA"/>
</dbReference>
<evidence type="ECO:0000256" key="4">
    <source>
        <dbReference type="ARBA" id="ARBA00023224"/>
    </source>
</evidence>
<dbReference type="OrthoDB" id="9804712at2"/>
<evidence type="ECO:0000256" key="1">
    <source>
        <dbReference type="ARBA" id="ARBA00004236"/>
    </source>
</evidence>
<evidence type="ECO:0000256" key="7">
    <source>
        <dbReference type="SAM" id="Phobius"/>
    </source>
</evidence>
<evidence type="ECO:0000313" key="11">
    <source>
        <dbReference type="Proteomes" id="UP000075806"/>
    </source>
</evidence>
<dbReference type="SMART" id="SM00283">
    <property type="entry name" value="MA"/>
    <property type="match status" value="1"/>
</dbReference>
<evidence type="ECO:0000259" key="9">
    <source>
        <dbReference type="PROSITE" id="PS50885"/>
    </source>
</evidence>
<keyword evidence="4 6" id="KW-0807">Transducer</keyword>
<dbReference type="PANTHER" id="PTHR32089">
    <property type="entry name" value="METHYL-ACCEPTING CHEMOTAXIS PROTEIN MCPB"/>
    <property type="match status" value="1"/>
</dbReference>